<dbReference type="EMBL" id="JAFHBD010000045">
    <property type="protein sequence ID" value="MBN2953972.1"/>
    <property type="molecule type" value="Genomic_DNA"/>
</dbReference>
<accession>A0A938ZDX7</accession>
<organism evidence="1 2">
    <name type="scientific">Fusicatenibacter saccharivorans</name>
    <dbReference type="NCBI Taxonomy" id="1150298"/>
    <lineage>
        <taxon>Bacteria</taxon>
        <taxon>Bacillati</taxon>
        <taxon>Bacillota</taxon>
        <taxon>Clostridia</taxon>
        <taxon>Lachnospirales</taxon>
        <taxon>Lachnospiraceae</taxon>
        <taxon>Fusicatenibacter</taxon>
    </lineage>
</organism>
<dbReference type="Proteomes" id="UP000737612">
    <property type="component" value="Unassembled WGS sequence"/>
</dbReference>
<evidence type="ECO:0000313" key="2">
    <source>
        <dbReference type="Proteomes" id="UP000737612"/>
    </source>
</evidence>
<protein>
    <submittedName>
        <fullName evidence="1">Uncharacterized protein</fullName>
    </submittedName>
</protein>
<proteinExistence type="predicted"/>
<name>A0A938ZDX7_9FIRM</name>
<evidence type="ECO:0000313" key="1">
    <source>
        <dbReference type="EMBL" id="MBN2953972.1"/>
    </source>
</evidence>
<gene>
    <name evidence="1" type="ORF">JTJ23_10355</name>
</gene>
<sequence length="153" mass="17366">MKKKYTFFQNIPFLCKFQKQPALAEEAPVVFTTLSIPFSGPAERSLYFTENPDFTAPSAGIHSRRFPGSRIFLYSSDPEHDLAAVPSSLFDVLHRYFAVHSPDDVVLWKDGILSFQTMENQPQPLTALCIPDDARDSKIIPFPTLSERQRISQ</sequence>
<comment type="caution">
    <text evidence="1">The sequence shown here is derived from an EMBL/GenBank/DDBJ whole genome shotgun (WGS) entry which is preliminary data.</text>
</comment>
<reference evidence="1" key="1">
    <citation type="submission" date="2021-02" db="EMBL/GenBank/DDBJ databases">
        <title>Metagenome-assembled genomes from human diarrheal sample B26.</title>
        <authorList>
            <person name="Ateba T.P."/>
            <person name="Alayande K.A."/>
            <person name="Mwanza M."/>
        </authorList>
    </citation>
    <scope>NUCLEOTIDE SEQUENCE</scope>
    <source>
        <strain evidence="1">06WH</strain>
    </source>
</reference>
<dbReference type="AlphaFoldDB" id="A0A938ZDX7"/>